<sequence>MRIAYIDYCECTNAIGWGISLYTQGCVRKCKGCFSPQTWDIEGGREYTFVDENTICGTFKTTPYFNHFVIEGGEPLFTKNLKTILTLIEKVKATRSDIKIWIYTGYTYEQLQERIKKNKDDYYLEPILRLADVLVDGPFIQEKKDLTLAFKGSSNQRVIDLQKTCAANDIVLLDV</sequence>
<keyword evidence="1" id="KW-0949">S-adenosyl-L-methionine</keyword>
<reference evidence="5" key="1">
    <citation type="journal article" date="2021" name="Proc. Natl. Acad. Sci. U.S.A.">
        <title>A Catalog of Tens of Thousands of Viruses from Human Metagenomes Reveals Hidden Associations with Chronic Diseases.</title>
        <authorList>
            <person name="Tisza M.J."/>
            <person name="Buck C.B."/>
        </authorList>
    </citation>
    <scope>NUCLEOTIDE SEQUENCE</scope>
    <source>
        <strain evidence="5">CtnPP24</strain>
    </source>
</reference>
<dbReference type="SFLD" id="SFLDG01063">
    <property type="entry name" value="activating_enzymes__group_1"/>
    <property type="match status" value="1"/>
</dbReference>
<dbReference type="SFLD" id="SFLDS00029">
    <property type="entry name" value="Radical_SAM"/>
    <property type="match status" value="1"/>
</dbReference>
<dbReference type="InterPro" id="IPR058240">
    <property type="entry name" value="rSAM_sf"/>
</dbReference>
<dbReference type="PIRSF" id="PIRSF000368">
    <property type="entry name" value="NrdG"/>
    <property type="match status" value="1"/>
</dbReference>
<evidence type="ECO:0000256" key="4">
    <source>
        <dbReference type="ARBA" id="ARBA00023014"/>
    </source>
</evidence>
<dbReference type="SFLD" id="SFLDG01066">
    <property type="entry name" value="organic_radical-activating_enz"/>
    <property type="match status" value="1"/>
</dbReference>
<dbReference type="GO" id="GO:0051539">
    <property type="term" value="F:4 iron, 4 sulfur cluster binding"/>
    <property type="evidence" value="ECO:0007669"/>
    <property type="project" value="InterPro"/>
</dbReference>
<dbReference type="GO" id="GO:0046872">
    <property type="term" value="F:metal ion binding"/>
    <property type="evidence" value="ECO:0007669"/>
    <property type="project" value="UniProtKB-KW"/>
</dbReference>
<name>A0A8S5TYN0_9CAUD</name>
<keyword evidence="4" id="KW-0411">Iron-sulfur</keyword>
<dbReference type="InterPro" id="IPR013785">
    <property type="entry name" value="Aldolase_TIM"/>
</dbReference>
<dbReference type="SUPFAM" id="SSF102114">
    <property type="entry name" value="Radical SAM enzymes"/>
    <property type="match status" value="1"/>
</dbReference>
<dbReference type="SFLD" id="SFLDF00299">
    <property type="entry name" value="anaerobic_ribonucleoside-triph"/>
    <property type="match status" value="1"/>
</dbReference>
<evidence type="ECO:0000256" key="3">
    <source>
        <dbReference type="ARBA" id="ARBA00023004"/>
    </source>
</evidence>
<dbReference type="InterPro" id="IPR012837">
    <property type="entry name" value="NrdG"/>
</dbReference>
<organism evidence="5">
    <name type="scientific">Siphoviridae sp. ctnPP24</name>
    <dbReference type="NCBI Taxonomy" id="2825662"/>
    <lineage>
        <taxon>Viruses</taxon>
        <taxon>Duplodnaviria</taxon>
        <taxon>Heunggongvirae</taxon>
        <taxon>Uroviricota</taxon>
        <taxon>Caudoviricetes</taxon>
    </lineage>
</organism>
<protein>
    <submittedName>
        <fullName evidence="5">4Fe-4S single cluster domain protein</fullName>
    </submittedName>
</protein>
<evidence type="ECO:0000256" key="2">
    <source>
        <dbReference type="ARBA" id="ARBA00022723"/>
    </source>
</evidence>
<dbReference type="NCBIfam" id="TIGR02491">
    <property type="entry name" value="NrdG"/>
    <property type="match status" value="1"/>
</dbReference>
<evidence type="ECO:0000256" key="1">
    <source>
        <dbReference type="ARBA" id="ARBA00022691"/>
    </source>
</evidence>
<keyword evidence="3" id="KW-0408">Iron</keyword>
<evidence type="ECO:0000313" key="5">
    <source>
        <dbReference type="EMBL" id="DAF87290.1"/>
    </source>
</evidence>
<keyword evidence="2" id="KW-0479">Metal-binding</keyword>
<dbReference type="Gene3D" id="3.20.20.70">
    <property type="entry name" value="Aldolase class I"/>
    <property type="match status" value="1"/>
</dbReference>
<proteinExistence type="predicted"/>
<dbReference type="EMBL" id="BK015962">
    <property type="protein sequence ID" value="DAF87290.1"/>
    <property type="molecule type" value="Genomic_DNA"/>
</dbReference>
<dbReference type="Pfam" id="PF13353">
    <property type="entry name" value="Fer4_12"/>
    <property type="match status" value="1"/>
</dbReference>
<dbReference type="InterPro" id="IPR007197">
    <property type="entry name" value="rSAM"/>
</dbReference>
<accession>A0A8S5TYN0</accession>
<dbReference type="GO" id="GO:0043365">
    <property type="term" value="F:[formate-C-acetyltransferase]-activating enzyme activity"/>
    <property type="evidence" value="ECO:0007669"/>
    <property type="project" value="InterPro"/>
</dbReference>